<comment type="similarity">
    <text evidence="9">Belongs to the insect chemoreceptor superfamily. Heteromeric odorant receptor channel (TC 1.A.69) family.</text>
</comment>
<feature type="transmembrane region" description="Helical" evidence="9">
    <location>
        <begin position="134"/>
        <end position="153"/>
    </location>
</feature>
<proteinExistence type="inferred from homology"/>
<evidence type="ECO:0000256" key="7">
    <source>
        <dbReference type="ARBA" id="ARBA00023170"/>
    </source>
</evidence>
<accession>A0AAV2P8C8</accession>
<dbReference type="PANTHER" id="PTHR21137">
    <property type="entry name" value="ODORANT RECEPTOR"/>
    <property type="match status" value="1"/>
</dbReference>
<evidence type="ECO:0000256" key="2">
    <source>
        <dbReference type="ARBA" id="ARBA00022606"/>
    </source>
</evidence>
<dbReference type="EMBL" id="OZ034832">
    <property type="protein sequence ID" value="CAL1689184.1"/>
    <property type="molecule type" value="Genomic_DNA"/>
</dbReference>
<protein>
    <recommendedName>
        <fullName evidence="9">Odorant receptor</fullName>
    </recommendedName>
</protein>
<evidence type="ECO:0000256" key="6">
    <source>
        <dbReference type="ARBA" id="ARBA00023136"/>
    </source>
</evidence>
<dbReference type="GO" id="GO:0005549">
    <property type="term" value="F:odorant binding"/>
    <property type="evidence" value="ECO:0007669"/>
    <property type="project" value="InterPro"/>
</dbReference>
<dbReference type="Proteomes" id="UP001497644">
    <property type="component" value="Chromosome 9"/>
</dbReference>
<dbReference type="GO" id="GO:0004984">
    <property type="term" value="F:olfactory receptor activity"/>
    <property type="evidence" value="ECO:0007669"/>
    <property type="project" value="InterPro"/>
</dbReference>
<reference evidence="10" key="1">
    <citation type="submission" date="2024-04" db="EMBL/GenBank/DDBJ databases">
        <authorList>
            <consortium name="Molecular Ecology Group"/>
        </authorList>
    </citation>
    <scope>NUCLEOTIDE SEQUENCE</scope>
</reference>
<keyword evidence="2 9" id="KW-0716">Sensory transduction</keyword>
<evidence type="ECO:0000256" key="4">
    <source>
        <dbReference type="ARBA" id="ARBA00022725"/>
    </source>
</evidence>
<comment type="subcellular location">
    <subcellularLocation>
        <location evidence="9">Cell membrane</location>
        <topology evidence="9">Multi-pass membrane protein</topology>
    </subcellularLocation>
    <subcellularLocation>
        <location evidence="1">Membrane</location>
        <topology evidence="1">Multi-pass membrane protein</topology>
    </subcellularLocation>
</comment>
<organism evidence="10 11">
    <name type="scientific">Lasius platythorax</name>
    <dbReference type="NCBI Taxonomy" id="488582"/>
    <lineage>
        <taxon>Eukaryota</taxon>
        <taxon>Metazoa</taxon>
        <taxon>Ecdysozoa</taxon>
        <taxon>Arthropoda</taxon>
        <taxon>Hexapoda</taxon>
        <taxon>Insecta</taxon>
        <taxon>Pterygota</taxon>
        <taxon>Neoptera</taxon>
        <taxon>Endopterygota</taxon>
        <taxon>Hymenoptera</taxon>
        <taxon>Apocrita</taxon>
        <taxon>Aculeata</taxon>
        <taxon>Formicoidea</taxon>
        <taxon>Formicidae</taxon>
        <taxon>Formicinae</taxon>
        <taxon>Lasius</taxon>
        <taxon>Lasius</taxon>
    </lineage>
</organism>
<dbReference type="GO" id="GO:0007165">
    <property type="term" value="P:signal transduction"/>
    <property type="evidence" value="ECO:0007669"/>
    <property type="project" value="UniProtKB-KW"/>
</dbReference>
<feature type="transmembrane region" description="Helical" evidence="9">
    <location>
        <begin position="43"/>
        <end position="66"/>
    </location>
</feature>
<evidence type="ECO:0000313" key="10">
    <source>
        <dbReference type="EMBL" id="CAL1689184.1"/>
    </source>
</evidence>
<evidence type="ECO:0000256" key="9">
    <source>
        <dbReference type="RuleBase" id="RU351113"/>
    </source>
</evidence>
<keyword evidence="5 9" id="KW-1133">Transmembrane helix</keyword>
<dbReference type="GO" id="GO:0005886">
    <property type="term" value="C:plasma membrane"/>
    <property type="evidence" value="ECO:0007669"/>
    <property type="project" value="UniProtKB-SubCell"/>
</dbReference>
<gene>
    <name evidence="10" type="ORF">LPLAT_LOCUS14163</name>
</gene>
<dbReference type="PANTHER" id="PTHR21137:SF42">
    <property type="entry name" value="ODORANT RECEPTOR 83A"/>
    <property type="match status" value="1"/>
</dbReference>
<keyword evidence="4 9" id="KW-0552">Olfaction</keyword>
<feature type="transmembrane region" description="Helical" evidence="9">
    <location>
        <begin position="300"/>
        <end position="324"/>
    </location>
</feature>
<dbReference type="Pfam" id="PF02949">
    <property type="entry name" value="7tm_6"/>
    <property type="match status" value="1"/>
</dbReference>
<keyword evidence="7 9" id="KW-0675">Receptor</keyword>
<dbReference type="InterPro" id="IPR004117">
    <property type="entry name" value="7tm6_olfct_rcpt"/>
</dbReference>
<keyword evidence="3 9" id="KW-0812">Transmembrane</keyword>
<feature type="transmembrane region" description="Helical" evidence="9">
    <location>
        <begin position="273"/>
        <end position="294"/>
    </location>
</feature>
<sequence length="400" mass="46032">MPQNKRYQDDILYITQPTRNILLTLGAWPSINRERSVRPQACNFLLICITYTLLSCELIPGILYWLMEKSTRIRLQTIPLLLYDIMSISQYGIFIFRRDQLRRCFKYVEEDWENLISADTRNIMLKSAKMGKRLATICAIFMYSGAFAFRTILPLSQGTTVTDQNITIRPFACPGYFFSLDVYVSPVYEILFTIQCLTGIVMVSVVISASGLTAIFVVHARGQLKILIDLMKSFVQEPSQEERKVDKKLAQIVKHQIRVRSFLQLVQHTLQEIYLIEIMVNTIAICLLLYFMIVDWQSRNIAVLCTYLLSITNVTTHIFIFCYTGEQLTSQAEKVAIASCELEWYRLPNRKARSVVLLMIMSNTPTKISAGKFVDLSLKTFGDVMKTSGAYFNMLRNVIE</sequence>
<keyword evidence="6 9" id="KW-0472">Membrane</keyword>
<keyword evidence="11" id="KW-1185">Reference proteome</keyword>
<evidence type="ECO:0000313" key="11">
    <source>
        <dbReference type="Proteomes" id="UP001497644"/>
    </source>
</evidence>
<feature type="transmembrane region" description="Helical" evidence="9">
    <location>
        <begin position="190"/>
        <end position="218"/>
    </location>
</feature>
<feature type="transmembrane region" description="Helical" evidence="9">
    <location>
        <begin position="78"/>
        <end position="96"/>
    </location>
</feature>
<evidence type="ECO:0000256" key="1">
    <source>
        <dbReference type="ARBA" id="ARBA00004141"/>
    </source>
</evidence>
<name>A0AAV2P8C8_9HYME</name>
<evidence type="ECO:0000256" key="3">
    <source>
        <dbReference type="ARBA" id="ARBA00022692"/>
    </source>
</evidence>
<keyword evidence="8 9" id="KW-0807">Transducer</keyword>
<comment type="caution">
    <text evidence="9">Lacks conserved residue(s) required for the propagation of feature annotation.</text>
</comment>
<evidence type="ECO:0000256" key="8">
    <source>
        <dbReference type="ARBA" id="ARBA00023224"/>
    </source>
</evidence>
<evidence type="ECO:0000256" key="5">
    <source>
        <dbReference type="ARBA" id="ARBA00022989"/>
    </source>
</evidence>
<dbReference type="AlphaFoldDB" id="A0AAV2P8C8"/>